<dbReference type="InterPro" id="IPR017981">
    <property type="entry name" value="GPCR_2-like_7TM"/>
</dbReference>
<dbReference type="GO" id="GO:0017046">
    <property type="term" value="F:peptide hormone binding"/>
    <property type="evidence" value="ECO:0007669"/>
    <property type="project" value="TreeGrafter"/>
</dbReference>
<dbReference type="PANTHER" id="PTHR45620:SF29">
    <property type="entry name" value="GLUCAGON RECEPTOR"/>
    <property type="match status" value="1"/>
</dbReference>
<keyword evidence="8 15" id="KW-0675">Receptor</keyword>
<dbReference type="GO" id="GO:0007166">
    <property type="term" value="P:cell surface receptor signaling pathway"/>
    <property type="evidence" value="ECO:0007669"/>
    <property type="project" value="InterPro"/>
</dbReference>
<dbReference type="Gene3D" id="1.20.1070.10">
    <property type="entry name" value="Rhodopsin 7-helix transmembrane proteins"/>
    <property type="match status" value="1"/>
</dbReference>
<dbReference type="InterPro" id="IPR000832">
    <property type="entry name" value="GPCR_2_secretin-like"/>
</dbReference>
<gene>
    <name evidence="15" type="primary">Gcgr_0</name>
    <name evidence="15" type="ORF">N1851_028915</name>
</gene>
<keyword evidence="3" id="KW-1003">Cell membrane</keyword>
<keyword evidence="6" id="KW-0297">G-protein coupled receptor</keyword>
<dbReference type="PANTHER" id="PTHR45620">
    <property type="entry name" value="PDF RECEPTOR-LIKE PROTEIN-RELATED"/>
    <property type="match status" value="1"/>
</dbReference>
<feature type="transmembrane region" description="Helical" evidence="12">
    <location>
        <begin position="575"/>
        <end position="592"/>
    </location>
</feature>
<dbReference type="GO" id="GO:0016519">
    <property type="term" value="F:gastric inhibitory peptide receptor activity"/>
    <property type="evidence" value="ECO:0007669"/>
    <property type="project" value="InterPro"/>
</dbReference>
<dbReference type="PROSITE" id="PS50227">
    <property type="entry name" value="G_PROTEIN_RECEP_F2_3"/>
    <property type="match status" value="1"/>
</dbReference>
<keyword evidence="4 12" id="KW-0812">Transmembrane</keyword>
<feature type="transmembrane region" description="Helical" evidence="12">
    <location>
        <begin position="140"/>
        <end position="162"/>
    </location>
</feature>
<name>A0AA47NS52_MERPO</name>
<dbReference type="FunFam" id="1.20.1070.10:FF:000133">
    <property type="entry name" value="Glucagon receptor a"/>
    <property type="match status" value="1"/>
</dbReference>
<dbReference type="SUPFAM" id="SSF81321">
    <property type="entry name" value="Family A G protein-coupled receptor-like"/>
    <property type="match status" value="1"/>
</dbReference>
<feature type="transmembrane region" description="Helical" evidence="12">
    <location>
        <begin position="196"/>
        <end position="217"/>
    </location>
</feature>
<evidence type="ECO:0000256" key="12">
    <source>
        <dbReference type="SAM" id="Phobius"/>
    </source>
</evidence>
<protein>
    <submittedName>
        <fullName evidence="15">Glucagon receptor</fullName>
    </submittedName>
</protein>
<sequence length="751" mass="86031">MFPRSRCFLQKRFRFRPVLQLQPEAVREVLMRIDVKRRTVDHSASEREQRVPQTRLHLSNRWGEPHFLELFCFYLWSALLRINLGVGVVVVYVVYRVVVVYVVYRVVVVYVVYRVVLYLVVVYVVVVYRVVVVYVVYRVVLYVVVVYVVVLMMWVVVVVMIWVVVLVLYVVVVVVVVYMVVVLMMWVMVDRGMSQVLLLLAILSISSNQVLPAVALVKLKESWLRYKQDCDQNNTMAPPSTGLVCNRTFDLYACWPDGLPNTTVNVRCPWYLPWHNEVRNGTVYQECNATGHWALTKNTSECELNNPDQLLQQYYGQILSRCKIIYTLGYSLSLVALVLALGILIFFRKLHCMRNNIHMNLFASFILRALSILIKDALMEPPGLKIRHPALSGDQEQGFSLLVNNETTVACRIAMVMMQYSIMANSYWLLVEGIYLHNLLVITVFTERNYFNIYLCIGWGAPLIFLLPWVTVKYLYENRKCWELNVNMNYWWIIRSPILLAVVTNFIIFIHIIKILVSKLRAHQMRYTDYKFRLAKSTLSLIPLLGIHQVAFVFVTDESSEKTLNLRLTKVVIDLFVTSFQGLLVAILYCFFNKEVQSEVLKKWTRWKLGRNIEEEYRHTYSQPSHIKRGSLLIQTQRLSHRLPDITATTTTTTTTAATAATTTTAPTPATATATSACLVPEEKHRLMVCCCGNSGSCCDKANSDRCSAHERNVSSCTLADDISLTDKTQGYEGSDEGPNGGAASNTESPL</sequence>
<dbReference type="PROSITE" id="PS00649">
    <property type="entry name" value="G_PROTEIN_RECEP_F2_1"/>
    <property type="match status" value="1"/>
</dbReference>
<dbReference type="PRINTS" id="PR00249">
    <property type="entry name" value="GPCRSECRETIN"/>
</dbReference>
<evidence type="ECO:0000256" key="7">
    <source>
        <dbReference type="ARBA" id="ARBA00023136"/>
    </source>
</evidence>
<dbReference type="InterPro" id="IPR036445">
    <property type="entry name" value="GPCR_2_extracell_dom_sf"/>
</dbReference>
<evidence type="ECO:0000256" key="11">
    <source>
        <dbReference type="SAM" id="MobiDB-lite"/>
    </source>
</evidence>
<dbReference type="PRINTS" id="PR01129">
    <property type="entry name" value="GIPRECEPTOR"/>
</dbReference>
<feature type="transmembrane region" description="Helical" evidence="12">
    <location>
        <begin position="71"/>
        <end position="95"/>
    </location>
</feature>
<keyword evidence="16" id="KW-1185">Reference proteome</keyword>
<evidence type="ECO:0000256" key="2">
    <source>
        <dbReference type="ARBA" id="ARBA00005314"/>
    </source>
</evidence>
<evidence type="ECO:0000256" key="5">
    <source>
        <dbReference type="ARBA" id="ARBA00022989"/>
    </source>
</evidence>
<dbReference type="GO" id="GO:0004967">
    <property type="term" value="F:glucagon receptor activity"/>
    <property type="evidence" value="ECO:0007669"/>
    <property type="project" value="TreeGrafter"/>
</dbReference>
<dbReference type="InterPro" id="IPR001749">
    <property type="entry name" value="GPCR_2_GIP_rcpt"/>
</dbReference>
<evidence type="ECO:0000313" key="15">
    <source>
        <dbReference type="EMBL" id="KAK0135258.1"/>
    </source>
</evidence>
<keyword evidence="9" id="KW-0325">Glycoprotein</keyword>
<feature type="domain" description="G-protein coupled receptors family 2 profile 1" evidence="13">
    <location>
        <begin position="229"/>
        <end position="306"/>
    </location>
</feature>
<dbReference type="GO" id="GO:0007189">
    <property type="term" value="P:adenylate cyclase-activating G protein-coupled receptor signaling pathway"/>
    <property type="evidence" value="ECO:0007669"/>
    <property type="project" value="TreeGrafter"/>
</dbReference>
<organism evidence="15 16">
    <name type="scientific">Merluccius polli</name>
    <name type="common">Benguela hake</name>
    <name type="synonym">Merluccius cadenati</name>
    <dbReference type="NCBI Taxonomy" id="89951"/>
    <lineage>
        <taxon>Eukaryota</taxon>
        <taxon>Metazoa</taxon>
        <taxon>Chordata</taxon>
        <taxon>Craniata</taxon>
        <taxon>Vertebrata</taxon>
        <taxon>Euteleostomi</taxon>
        <taxon>Actinopterygii</taxon>
        <taxon>Neopterygii</taxon>
        <taxon>Teleostei</taxon>
        <taxon>Neoteleostei</taxon>
        <taxon>Acanthomorphata</taxon>
        <taxon>Zeiogadaria</taxon>
        <taxon>Gadariae</taxon>
        <taxon>Gadiformes</taxon>
        <taxon>Gadoidei</taxon>
        <taxon>Merlucciidae</taxon>
        <taxon>Merluccius</taxon>
    </lineage>
</organism>
<feature type="transmembrane region" description="Helical" evidence="12">
    <location>
        <begin position="492"/>
        <end position="517"/>
    </location>
</feature>
<evidence type="ECO:0000256" key="8">
    <source>
        <dbReference type="ARBA" id="ARBA00023170"/>
    </source>
</evidence>
<dbReference type="EMBL" id="JAOPHQ010005446">
    <property type="protein sequence ID" value="KAK0135258.1"/>
    <property type="molecule type" value="Genomic_DNA"/>
</dbReference>
<reference evidence="15" key="1">
    <citation type="journal article" date="2023" name="Front. Mar. Sci.">
        <title>A new Merluccius polli reference genome to investigate the effects of global change in West African waters.</title>
        <authorList>
            <person name="Mateo J.L."/>
            <person name="Blanco-Fernandez C."/>
            <person name="Garcia-Vazquez E."/>
            <person name="Machado-Schiaffino G."/>
        </authorList>
    </citation>
    <scope>NUCLEOTIDE SEQUENCE</scope>
    <source>
        <strain evidence="15">C29</strain>
        <tissue evidence="15">Fin</tissue>
    </source>
</reference>
<dbReference type="Pfam" id="PF02793">
    <property type="entry name" value="HRM"/>
    <property type="match status" value="1"/>
</dbReference>
<evidence type="ECO:0000256" key="4">
    <source>
        <dbReference type="ARBA" id="ARBA00022692"/>
    </source>
</evidence>
<dbReference type="InterPro" id="IPR050332">
    <property type="entry name" value="GPCR_2"/>
</dbReference>
<dbReference type="Proteomes" id="UP001174136">
    <property type="component" value="Unassembled WGS sequence"/>
</dbReference>
<dbReference type="GO" id="GO:0005886">
    <property type="term" value="C:plasma membrane"/>
    <property type="evidence" value="ECO:0007669"/>
    <property type="project" value="UniProtKB-SubCell"/>
</dbReference>
<evidence type="ECO:0000259" key="13">
    <source>
        <dbReference type="PROSITE" id="PS50227"/>
    </source>
</evidence>
<comment type="subcellular location">
    <subcellularLocation>
        <location evidence="1">Cell membrane</location>
        <topology evidence="1">Multi-pass membrane protein</topology>
    </subcellularLocation>
</comment>
<feature type="domain" description="G-protein coupled receptors family 2 profile 2" evidence="14">
    <location>
        <begin position="322"/>
        <end position="593"/>
    </location>
</feature>
<evidence type="ECO:0000313" key="16">
    <source>
        <dbReference type="Proteomes" id="UP001174136"/>
    </source>
</evidence>
<dbReference type="InterPro" id="IPR017983">
    <property type="entry name" value="GPCR_2_secretin-like_CS"/>
</dbReference>
<feature type="transmembrane region" description="Helical" evidence="12">
    <location>
        <begin position="538"/>
        <end position="555"/>
    </location>
</feature>
<accession>A0AA47NS52</accession>
<feature type="transmembrane region" description="Helical" evidence="12">
    <location>
        <begin position="107"/>
        <end position="128"/>
    </location>
</feature>
<dbReference type="Gene3D" id="4.10.1240.10">
    <property type="entry name" value="GPCR, family 2, extracellular hormone receptor domain"/>
    <property type="match status" value="1"/>
</dbReference>
<comment type="caution">
    <text evidence="15">The sequence shown here is derived from an EMBL/GenBank/DDBJ whole genome shotgun (WGS) entry which is preliminary data.</text>
</comment>
<evidence type="ECO:0000259" key="14">
    <source>
        <dbReference type="PROSITE" id="PS50261"/>
    </source>
</evidence>
<keyword evidence="10" id="KW-0807">Transducer</keyword>
<feature type="transmembrane region" description="Helical" evidence="12">
    <location>
        <begin position="427"/>
        <end position="446"/>
    </location>
</feature>
<feature type="transmembrane region" description="Helical" evidence="12">
    <location>
        <begin position="324"/>
        <end position="347"/>
    </location>
</feature>
<dbReference type="InterPro" id="IPR001879">
    <property type="entry name" value="GPCR_2_extracellular_dom"/>
</dbReference>
<evidence type="ECO:0000256" key="3">
    <source>
        <dbReference type="ARBA" id="ARBA00022475"/>
    </source>
</evidence>
<dbReference type="Pfam" id="PF00002">
    <property type="entry name" value="7tm_2"/>
    <property type="match status" value="1"/>
</dbReference>
<evidence type="ECO:0000256" key="1">
    <source>
        <dbReference type="ARBA" id="ARBA00004651"/>
    </source>
</evidence>
<proteinExistence type="inferred from homology"/>
<dbReference type="PROSITE" id="PS50261">
    <property type="entry name" value="G_PROTEIN_RECEP_F2_4"/>
    <property type="match status" value="1"/>
</dbReference>
<comment type="similarity">
    <text evidence="2">Belongs to the G-protein coupled receptor 2 family.</text>
</comment>
<dbReference type="PROSITE" id="PS00650">
    <property type="entry name" value="G_PROTEIN_RECEP_F2_2"/>
    <property type="match status" value="1"/>
</dbReference>
<feature type="transmembrane region" description="Helical" evidence="12">
    <location>
        <begin position="453"/>
        <end position="472"/>
    </location>
</feature>
<feature type="transmembrane region" description="Helical" evidence="12">
    <location>
        <begin position="168"/>
        <end position="189"/>
    </location>
</feature>
<dbReference type="CDD" id="cd15267">
    <property type="entry name" value="7tmB1_GCGR"/>
    <property type="match status" value="1"/>
</dbReference>
<feature type="region of interest" description="Disordered" evidence="11">
    <location>
        <begin position="728"/>
        <end position="751"/>
    </location>
</feature>
<dbReference type="SUPFAM" id="SSF111418">
    <property type="entry name" value="Hormone receptor domain"/>
    <property type="match status" value="1"/>
</dbReference>
<evidence type="ECO:0000256" key="9">
    <source>
        <dbReference type="ARBA" id="ARBA00023180"/>
    </source>
</evidence>
<evidence type="ECO:0000256" key="6">
    <source>
        <dbReference type="ARBA" id="ARBA00023040"/>
    </source>
</evidence>
<dbReference type="AlphaFoldDB" id="A0AA47NS52"/>
<dbReference type="SMART" id="SM00008">
    <property type="entry name" value="HormR"/>
    <property type="match status" value="1"/>
</dbReference>
<evidence type="ECO:0000256" key="10">
    <source>
        <dbReference type="ARBA" id="ARBA00023224"/>
    </source>
</evidence>
<keyword evidence="5 12" id="KW-1133">Transmembrane helix</keyword>
<keyword evidence="7 12" id="KW-0472">Membrane</keyword>